<accession>A0AAF0QJX6</accession>
<keyword evidence="2" id="KW-1185">Reference proteome</keyword>
<gene>
    <name evidence="1" type="ORF">MTR67_018569</name>
</gene>
<proteinExistence type="predicted"/>
<sequence>MGSVAHVEDVKKELVRNLHSLARLGVRLVDSTKGGVLVHNGSESSFVANVKAKQGLDQISVELKEAMLKKCIHAFSLGEDGVLKYQGRLCVSDVDNLREKIFNKTNSSQYSIHPV</sequence>
<dbReference type="EMBL" id="CP133615">
    <property type="protein sequence ID" value="WMV25184.1"/>
    <property type="molecule type" value="Genomic_DNA"/>
</dbReference>
<evidence type="ECO:0000313" key="1">
    <source>
        <dbReference type="EMBL" id="WMV25184.1"/>
    </source>
</evidence>
<name>A0AAF0QJX6_SOLVR</name>
<dbReference type="Proteomes" id="UP001234989">
    <property type="component" value="Chromosome 4"/>
</dbReference>
<protein>
    <submittedName>
        <fullName evidence="1">Uncharacterized protein</fullName>
    </submittedName>
</protein>
<reference evidence="1" key="1">
    <citation type="submission" date="2023-08" db="EMBL/GenBank/DDBJ databases">
        <title>A de novo genome assembly of Solanum verrucosum Schlechtendal, a Mexican diploid species geographically isolated from the other diploid A-genome species in potato relatives.</title>
        <authorList>
            <person name="Hosaka K."/>
        </authorList>
    </citation>
    <scope>NUCLEOTIDE SEQUENCE</scope>
    <source>
        <tissue evidence="1">Young leaves</tissue>
    </source>
</reference>
<dbReference type="AlphaFoldDB" id="A0AAF0QJX6"/>
<evidence type="ECO:0000313" key="2">
    <source>
        <dbReference type="Proteomes" id="UP001234989"/>
    </source>
</evidence>
<organism evidence="1 2">
    <name type="scientific">Solanum verrucosum</name>
    <dbReference type="NCBI Taxonomy" id="315347"/>
    <lineage>
        <taxon>Eukaryota</taxon>
        <taxon>Viridiplantae</taxon>
        <taxon>Streptophyta</taxon>
        <taxon>Embryophyta</taxon>
        <taxon>Tracheophyta</taxon>
        <taxon>Spermatophyta</taxon>
        <taxon>Magnoliopsida</taxon>
        <taxon>eudicotyledons</taxon>
        <taxon>Gunneridae</taxon>
        <taxon>Pentapetalae</taxon>
        <taxon>asterids</taxon>
        <taxon>lamiids</taxon>
        <taxon>Solanales</taxon>
        <taxon>Solanaceae</taxon>
        <taxon>Solanoideae</taxon>
        <taxon>Solaneae</taxon>
        <taxon>Solanum</taxon>
    </lineage>
</organism>